<sequence length="154" mass="17837">MFFWIHLLLRFLPKLLITNVVLIFLASERRIDLNRSNIDAQLIPHLEQQLGRRDERLLEPIPPNQTVHALFADEIWQTGLILWNKLHKLLLQQLVNVAFGVECLTILGEDPQQPAGFGAAKPAQLLAKVLLHERDALLHRVEAFRRVAHDLWKK</sequence>
<evidence type="ECO:0000313" key="1">
    <source>
        <dbReference type="EMBL" id="CAG6537888.1"/>
    </source>
</evidence>
<name>A0A8D8HNT5_CULPI</name>
<reference evidence="1" key="1">
    <citation type="submission" date="2021-05" db="EMBL/GenBank/DDBJ databases">
        <authorList>
            <person name="Alioto T."/>
            <person name="Alioto T."/>
            <person name="Gomez Garrido J."/>
        </authorList>
    </citation>
    <scope>NUCLEOTIDE SEQUENCE</scope>
</reference>
<proteinExistence type="predicted"/>
<dbReference type="EMBL" id="HBUE01324167">
    <property type="protein sequence ID" value="CAG6589899.1"/>
    <property type="molecule type" value="Transcribed_RNA"/>
</dbReference>
<accession>A0A8D8HNT5</accession>
<organism evidence="1">
    <name type="scientific">Culex pipiens</name>
    <name type="common">House mosquito</name>
    <dbReference type="NCBI Taxonomy" id="7175"/>
    <lineage>
        <taxon>Eukaryota</taxon>
        <taxon>Metazoa</taxon>
        <taxon>Ecdysozoa</taxon>
        <taxon>Arthropoda</taxon>
        <taxon>Hexapoda</taxon>
        <taxon>Insecta</taxon>
        <taxon>Pterygota</taxon>
        <taxon>Neoptera</taxon>
        <taxon>Endopterygota</taxon>
        <taxon>Diptera</taxon>
        <taxon>Nematocera</taxon>
        <taxon>Culicoidea</taxon>
        <taxon>Culicidae</taxon>
        <taxon>Culicinae</taxon>
        <taxon>Culicini</taxon>
        <taxon>Culex</taxon>
        <taxon>Culex</taxon>
    </lineage>
</organism>
<dbReference type="AlphaFoldDB" id="A0A8D8HNT5"/>
<protein>
    <submittedName>
        <fullName evidence="1">(northern house mosquito) hypothetical protein</fullName>
    </submittedName>
</protein>
<dbReference type="EMBL" id="HBUE01217608">
    <property type="protein sequence ID" value="CAG6537888.1"/>
    <property type="molecule type" value="Transcribed_RNA"/>
</dbReference>